<feature type="region of interest" description="Disordered" evidence="1">
    <location>
        <begin position="83"/>
        <end position="120"/>
    </location>
</feature>
<reference evidence="2 3" key="1">
    <citation type="journal article" date="2013" name="BMC Genomics">
        <title>The miniature genome of a carnivorous plant Genlisea aurea contains a low number of genes and short non-coding sequences.</title>
        <authorList>
            <person name="Leushkin E.V."/>
            <person name="Sutormin R.A."/>
            <person name="Nabieva E.R."/>
            <person name="Penin A.A."/>
            <person name="Kondrashov A.S."/>
            <person name="Logacheva M.D."/>
        </authorList>
    </citation>
    <scope>NUCLEOTIDE SEQUENCE [LARGE SCALE GENOMIC DNA]</scope>
</reference>
<dbReference type="AlphaFoldDB" id="S8CPD8"/>
<comment type="caution">
    <text evidence="2">The sequence shown here is derived from an EMBL/GenBank/DDBJ whole genome shotgun (WGS) entry which is preliminary data.</text>
</comment>
<dbReference type="EMBL" id="AUSU01003516">
    <property type="protein sequence ID" value="EPS66721.1"/>
    <property type="molecule type" value="Genomic_DNA"/>
</dbReference>
<feature type="non-terminal residue" evidence="2">
    <location>
        <position position="141"/>
    </location>
</feature>
<sequence length="141" mass="15714">ATFTGFLESEWFPKVLQGQEICSFKSLTGKRDYYSNQTGATTGFYPLASVGARNIAIQQKGVYEMARGHLVPSNFFNLHHQRNHHHHHLSASNSSSSQTKTRSPDRLDPPAKNAIYDGNPEEKATSFKIFGFLLTEDDPAA</sequence>
<evidence type="ECO:0000256" key="1">
    <source>
        <dbReference type="SAM" id="MobiDB-lite"/>
    </source>
</evidence>
<accession>S8CPD8</accession>
<evidence type="ECO:0000313" key="3">
    <source>
        <dbReference type="Proteomes" id="UP000015453"/>
    </source>
</evidence>
<dbReference type="Proteomes" id="UP000015453">
    <property type="component" value="Unassembled WGS sequence"/>
</dbReference>
<proteinExistence type="predicted"/>
<evidence type="ECO:0000313" key="2">
    <source>
        <dbReference type="EMBL" id="EPS66721.1"/>
    </source>
</evidence>
<name>S8CPD8_9LAMI</name>
<feature type="compositionally biased region" description="Low complexity" evidence="1">
    <location>
        <begin position="90"/>
        <end position="101"/>
    </location>
</feature>
<keyword evidence="3" id="KW-1185">Reference proteome</keyword>
<protein>
    <submittedName>
        <fullName evidence="2">Uncharacterized protein</fullName>
    </submittedName>
</protein>
<organism evidence="2 3">
    <name type="scientific">Genlisea aurea</name>
    <dbReference type="NCBI Taxonomy" id="192259"/>
    <lineage>
        <taxon>Eukaryota</taxon>
        <taxon>Viridiplantae</taxon>
        <taxon>Streptophyta</taxon>
        <taxon>Embryophyta</taxon>
        <taxon>Tracheophyta</taxon>
        <taxon>Spermatophyta</taxon>
        <taxon>Magnoliopsida</taxon>
        <taxon>eudicotyledons</taxon>
        <taxon>Gunneridae</taxon>
        <taxon>Pentapetalae</taxon>
        <taxon>asterids</taxon>
        <taxon>lamiids</taxon>
        <taxon>Lamiales</taxon>
        <taxon>Lentibulariaceae</taxon>
        <taxon>Genlisea</taxon>
    </lineage>
</organism>
<feature type="non-terminal residue" evidence="2">
    <location>
        <position position="1"/>
    </location>
</feature>
<gene>
    <name evidence="2" type="ORF">M569_08057</name>
</gene>